<dbReference type="InParanoid" id="A0A2P5ICC6"/>
<dbReference type="GO" id="GO:0005634">
    <property type="term" value="C:nucleus"/>
    <property type="evidence" value="ECO:0007669"/>
    <property type="project" value="UniProtKB-SubCell"/>
</dbReference>
<feature type="compositionally biased region" description="Polar residues" evidence="1">
    <location>
        <begin position="67"/>
        <end position="77"/>
    </location>
</feature>
<organism evidence="2 3">
    <name type="scientific">Diaporthe helianthi</name>
    <dbReference type="NCBI Taxonomy" id="158607"/>
    <lineage>
        <taxon>Eukaryota</taxon>
        <taxon>Fungi</taxon>
        <taxon>Dikarya</taxon>
        <taxon>Ascomycota</taxon>
        <taxon>Pezizomycotina</taxon>
        <taxon>Sordariomycetes</taxon>
        <taxon>Sordariomycetidae</taxon>
        <taxon>Diaporthales</taxon>
        <taxon>Diaporthaceae</taxon>
        <taxon>Diaporthe</taxon>
    </lineage>
</organism>
<evidence type="ECO:0000256" key="1">
    <source>
        <dbReference type="SAM" id="MobiDB-lite"/>
    </source>
</evidence>
<gene>
    <name evidence="2" type="ORF">DHEL01_v201453</name>
</gene>
<dbReference type="Proteomes" id="UP000094444">
    <property type="component" value="Unassembled WGS sequence"/>
</dbReference>
<feature type="compositionally biased region" description="Gly residues" evidence="1">
    <location>
        <begin position="367"/>
        <end position="386"/>
    </location>
</feature>
<dbReference type="EMBL" id="MAVT02000067">
    <property type="protein sequence ID" value="POS80153.1"/>
    <property type="molecule type" value="Genomic_DNA"/>
</dbReference>
<evidence type="ECO:0000313" key="2">
    <source>
        <dbReference type="EMBL" id="POS80153.1"/>
    </source>
</evidence>
<dbReference type="Gene3D" id="3.30.70.330">
    <property type="match status" value="1"/>
</dbReference>
<dbReference type="InterPro" id="IPR012677">
    <property type="entry name" value="Nucleotide-bd_a/b_plait_sf"/>
</dbReference>
<feature type="compositionally biased region" description="Basic and acidic residues" evidence="1">
    <location>
        <begin position="196"/>
        <end position="208"/>
    </location>
</feature>
<feature type="region of interest" description="Disordered" evidence="1">
    <location>
        <begin position="165"/>
        <end position="239"/>
    </location>
</feature>
<dbReference type="OrthoDB" id="10065185at2759"/>
<reference evidence="2" key="1">
    <citation type="submission" date="2017-09" db="EMBL/GenBank/DDBJ databases">
        <title>Polyketide synthases of a Diaporthe helianthi virulent isolate.</title>
        <authorList>
            <person name="Baroncelli R."/>
        </authorList>
    </citation>
    <scope>NUCLEOTIDE SEQUENCE [LARGE SCALE GENOMIC DNA]</scope>
    <source>
        <strain evidence="2">7/96</strain>
    </source>
</reference>
<dbReference type="SUPFAM" id="SSF54928">
    <property type="entry name" value="RNA-binding domain, RBD"/>
    <property type="match status" value="1"/>
</dbReference>
<feature type="region of interest" description="Disordered" evidence="1">
    <location>
        <begin position="367"/>
        <end position="399"/>
    </location>
</feature>
<accession>A0A2P5ICC6</accession>
<name>A0A2P5ICC6_DIAHE</name>
<dbReference type="STRING" id="158607.A0A2P5ICC6"/>
<dbReference type="PANTHER" id="PTHR23204">
    <property type="entry name" value="CLEAVAGE AND POLYADENYLATION SPECIFIC FACTOR"/>
    <property type="match status" value="1"/>
</dbReference>
<dbReference type="InterPro" id="IPR034772">
    <property type="entry name" value="CPSF6/7"/>
</dbReference>
<evidence type="ECO:0000313" key="3">
    <source>
        <dbReference type="Proteomes" id="UP000094444"/>
    </source>
</evidence>
<dbReference type="GO" id="GO:0006397">
    <property type="term" value="P:mRNA processing"/>
    <property type="evidence" value="ECO:0007669"/>
    <property type="project" value="UniProtKB-KW"/>
</dbReference>
<proteinExistence type="predicted"/>
<sequence length="399" mass="41239">MADENYDFDVYEATDTQAQGVGQEQQHDGSEDYGDNSPMNEASEPGDAAHEAQNGDGNHNGSHEQHNNQSASGSSAPQHGVKRKSEPDDRPIDPNATAALLISELQWWHTEDEVRNWVHDADCEYELKEITFSEHKVNGKSKGQAYVELASSQAATATKRRIEAVATDDNSASSHSQHRPPSVSYHAQGNNPFKTLPKDAPQRARENAGRGAPGGPGNFNNNIGQASSFQAGGGGGFQGGFRGGRGGGYNRGGMRGGFNTNYGNSNMGAFNNNMGAFNNPMGGGFGGPGFNRGGGGMGRGTPTMGGPMRGGRGGMMGNPGGMNGMGMGGMPNMGMGAMPNMGMNMMGHMGGFNGMPGQFNPGFFGGGNQGGYGGNQAGGGGGGGADWGNPHGTKRPRGE</sequence>
<dbReference type="InterPro" id="IPR035979">
    <property type="entry name" value="RBD_domain_sf"/>
</dbReference>
<comment type="caution">
    <text evidence="2">The sequence shown here is derived from an EMBL/GenBank/DDBJ whole genome shotgun (WGS) entry which is preliminary data.</text>
</comment>
<protein>
    <submittedName>
        <fullName evidence="2">RRM domain-containing protein</fullName>
    </submittedName>
</protein>
<feature type="region of interest" description="Disordered" evidence="1">
    <location>
        <begin position="1"/>
        <end position="94"/>
    </location>
</feature>
<dbReference type="AlphaFoldDB" id="A0A2P5ICC6"/>
<feature type="compositionally biased region" description="Basic and acidic residues" evidence="1">
    <location>
        <begin position="83"/>
        <end position="92"/>
    </location>
</feature>
<keyword evidence="3" id="KW-1185">Reference proteome</keyword>
<feature type="compositionally biased region" description="Acidic residues" evidence="1">
    <location>
        <begin position="1"/>
        <end position="12"/>
    </location>
</feature>
<feature type="compositionally biased region" description="Polar residues" evidence="1">
    <location>
        <begin position="14"/>
        <end position="24"/>
    </location>
</feature>
<dbReference type="GO" id="GO:0003676">
    <property type="term" value="F:nucleic acid binding"/>
    <property type="evidence" value="ECO:0007669"/>
    <property type="project" value="InterPro"/>
</dbReference>